<sequence>MSVLAIRKWVETSTSEYTDLKLSLGFIVATLFAAEFTRLCVKWVLKDPQGLTRRLIMECLAAGEMCGACFELCVIADNYGIWMYAVTLYAMCLWWAIFWNDATACPYTHVEDFVSGHSGFNMTVLIILIEILGGIAAYPLYVKKFWLYKFIPIHAQRIYRNRCPADLTLPAWQGALVEGVGTCICQLCGRVMGKFNWKLSALVVNFVNVSLVVAAWELSGGYYNPVLATALQYNCGEVSRTTHFTVYWGGAIGGSILSVLLWNHRTVHYYLMYGPPKPKTE</sequence>
<keyword evidence="7" id="KW-1185">Reference proteome</keyword>
<evidence type="ECO:0000313" key="7">
    <source>
        <dbReference type="Proteomes" id="UP000094527"/>
    </source>
</evidence>
<keyword evidence="4 5" id="KW-0472">Membrane</keyword>
<comment type="caution">
    <text evidence="6">The sequence shown here is derived from an EMBL/GenBank/DDBJ whole genome shotgun (WGS) entry which is preliminary data.</text>
</comment>
<dbReference type="InterPro" id="IPR051883">
    <property type="entry name" value="AQP11/12_channel"/>
</dbReference>
<reference evidence="6 7" key="1">
    <citation type="journal article" date="2016" name="Genome Biol. Evol.">
        <title>Gene Family Evolution Reflects Adaptation to Soil Environmental Stressors in the Genome of the Collembolan Orchesella cincta.</title>
        <authorList>
            <person name="Faddeeva-Vakhrusheva A."/>
            <person name="Derks M.F."/>
            <person name="Anvar S.Y."/>
            <person name="Agamennone V."/>
            <person name="Suring W."/>
            <person name="Smit S."/>
            <person name="van Straalen N.M."/>
            <person name="Roelofs D."/>
        </authorList>
    </citation>
    <scope>NUCLEOTIDE SEQUENCE [LARGE SCALE GENOMIC DNA]</scope>
    <source>
        <tissue evidence="6">Mixed pool</tissue>
    </source>
</reference>
<evidence type="ECO:0000256" key="3">
    <source>
        <dbReference type="ARBA" id="ARBA00022989"/>
    </source>
</evidence>
<evidence type="ECO:0000256" key="1">
    <source>
        <dbReference type="ARBA" id="ARBA00004141"/>
    </source>
</evidence>
<dbReference type="GO" id="GO:0015267">
    <property type="term" value="F:channel activity"/>
    <property type="evidence" value="ECO:0007669"/>
    <property type="project" value="TreeGrafter"/>
</dbReference>
<feature type="transmembrane region" description="Helical" evidence="5">
    <location>
        <begin position="81"/>
        <end position="99"/>
    </location>
</feature>
<dbReference type="Proteomes" id="UP000094527">
    <property type="component" value="Unassembled WGS sequence"/>
</dbReference>
<evidence type="ECO:0000256" key="4">
    <source>
        <dbReference type="ARBA" id="ARBA00023136"/>
    </source>
</evidence>
<comment type="subcellular location">
    <subcellularLocation>
        <location evidence="1">Membrane</location>
        <topology evidence="1">Multi-pass membrane protein</topology>
    </subcellularLocation>
</comment>
<dbReference type="InterPro" id="IPR023271">
    <property type="entry name" value="Aquaporin-like"/>
</dbReference>
<protein>
    <recommendedName>
        <fullName evidence="5">Aquaporin</fullName>
    </recommendedName>
</protein>
<dbReference type="EMBL" id="LJIJ01000784">
    <property type="protein sequence ID" value="ODM94590.1"/>
    <property type="molecule type" value="Genomic_DNA"/>
</dbReference>
<dbReference type="OrthoDB" id="1580043at2759"/>
<evidence type="ECO:0000313" key="6">
    <source>
        <dbReference type="EMBL" id="ODM94590.1"/>
    </source>
</evidence>
<comment type="caution">
    <text evidence="5">Lacks conserved residue(s) required for the propagation of feature annotation.</text>
</comment>
<comment type="similarity">
    <text evidence="5">Belongs to the MIP/aquaporin (TC 1.A.8) family.</text>
</comment>
<evidence type="ECO:0000256" key="2">
    <source>
        <dbReference type="ARBA" id="ARBA00022692"/>
    </source>
</evidence>
<dbReference type="GO" id="GO:0016020">
    <property type="term" value="C:membrane"/>
    <property type="evidence" value="ECO:0007669"/>
    <property type="project" value="UniProtKB-SubCell"/>
</dbReference>
<accession>A0A1D2MNC6</accession>
<name>A0A1D2MNC6_ORCCI</name>
<gene>
    <name evidence="6" type="ORF">Ocin01_12090</name>
</gene>
<dbReference type="PIRSF" id="PIRSF017529">
    <property type="entry name" value="Aquaporin_11/12"/>
    <property type="match status" value="1"/>
</dbReference>
<dbReference type="Gene3D" id="1.20.1080.10">
    <property type="entry name" value="Glycerol uptake facilitator protein"/>
    <property type="match status" value="1"/>
</dbReference>
<dbReference type="GO" id="GO:0005737">
    <property type="term" value="C:cytoplasm"/>
    <property type="evidence" value="ECO:0007669"/>
    <property type="project" value="TreeGrafter"/>
</dbReference>
<keyword evidence="3 5" id="KW-1133">Transmembrane helix</keyword>
<feature type="transmembrane region" description="Helical" evidence="5">
    <location>
        <begin position="199"/>
        <end position="216"/>
    </location>
</feature>
<dbReference type="PANTHER" id="PTHR21191">
    <property type="entry name" value="AQUAPORIN"/>
    <property type="match status" value="1"/>
</dbReference>
<evidence type="ECO:0000256" key="5">
    <source>
        <dbReference type="PIRNR" id="PIRNR017529"/>
    </source>
</evidence>
<organism evidence="6 7">
    <name type="scientific">Orchesella cincta</name>
    <name type="common">Springtail</name>
    <name type="synonym">Podura cincta</name>
    <dbReference type="NCBI Taxonomy" id="48709"/>
    <lineage>
        <taxon>Eukaryota</taxon>
        <taxon>Metazoa</taxon>
        <taxon>Ecdysozoa</taxon>
        <taxon>Arthropoda</taxon>
        <taxon>Hexapoda</taxon>
        <taxon>Collembola</taxon>
        <taxon>Entomobryomorpha</taxon>
        <taxon>Entomobryoidea</taxon>
        <taxon>Orchesellidae</taxon>
        <taxon>Orchesellinae</taxon>
        <taxon>Orchesella</taxon>
    </lineage>
</organism>
<dbReference type="AlphaFoldDB" id="A0A1D2MNC6"/>
<keyword evidence="2 5" id="KW-0812">Transmembrane</keyword>
<dbReference type="OMA" id="MIKNLMA"/>
<proteinExistence type="inferred from homology"/>
<dbReference type="InterPro" id="IPR016697">
    <property type="entry name" value="Aquaporin_11/12"/>
</dbReference>
<dbReference type="STRING" id="48709.A0A1D2MNC6"/>
<dbReference type="PANTHER" id="PTHR21191:SF16">
    <property type="entry name" value="AQUAPORIN"/>
    <property type="match status" value="1"/>
</dbReference>
<dbReference type="SUPFAM" id="SSF81338">
    <property type="entry name" value="Aquaporin-like"/>
    <property type="match status" value="1"/>
</dbReference>
<feature type="transmembrane region" description="Helical" evidence="5">
    <location>
        <begin position="119"/>
        <end position="141"/>
    </location>
</feature>
<feature type="transmembrane region" description="Helical" evidence="5">
    <location>
        <begin position="246"/>
        <end position="263"/>
    </location>
</feature>